<dbReference type="Pfam" id="PF00990">
    <property type="entry name" value="GGDEF"/>
    <property type="match status" value="1"/>
</dbReference>
<gene>
    <name evidence="5" type="ORF">ACFOW6_13680</name>
</gene>
<dbReference type="Gene3D" id="3.30.70.270">
    <property type="match status" value="1"/>
</dbReference>
<reference evidence="6" key="1">
    <citation type="journal article" date="2019" name="Int. J. Syst. Evol. Microbiol.">
        <title>The Global Catalogue of Microorganisms (GCM) 10K type strain sequencing project: providing services to taxonomists for standard genome sequencing and annotation.</title>
        <authorList>
            <consortium name="The Broad Institute Genomics Platform"/>
            <consortium name="The Broad Institute Genome Sequencing Center for Infectious Disease"/>
            <person name="Wu L."/>
            <person name="Ma J."/>
        </authorList>
    </citation>
    <scope>NUCLEOTIDE SEQUENCE [LARGE SCALE GENOMIC DNA]</scope>
    <source>
        <strain evidence="6">CECT 8472</strain>
    </source>
</reference>
<dbReference type="EMBL" id="JBHSCW010000007">
    <property type="protein sequence ID" value="MFC4352597.1"/>
    <property type="molecule type" value="Genomic_DNA"/>
</dbReference>
<dbReference type="Proteomes" id="UP001595799">
    <property type="component" value="Unassembled WGS sequence"/>
</dbReference>
<dbReference type="InterPro" id="IPR050469">
    <property type="entry name" value="Diguanylate_Cyclase"/>
</dbReference>
<evidence type="ECO:0000256" key="1">
    <source>
        <dbReference type="ARBA" id="ARBA00012528"/>
    </source>
</evidence>
<dbReference type="RefSeq" id="WP_382422949.1">
    <property type="nucleotide sequence ID" value="NZ_JBHSCW010000007.1"/>
</dbReference>
<organism evidence="5 6">
    <name type="scientific">Fodinicurvata halophila</name>
    <dbReference type="NCBI Taxonomy" id="1419723"/>
    <lineage>
        <taxon>Bacteria</taxon>
        <taxon>Pseudomonadati</taxon>
        <taxon>Pseudomonadota</taxon>
        <taxon>Alphaproteobacteria</taxon>
        <taxon>Rhodospirillales</taxon>
        <taxon>Rhodovibrionaceae</taxon>
        <taxon>Fodinicurvata</taxon>
    </lineage>
</organism>
<dbReference type="CDD" id="cd01949">
    <property type="entry name" value="GGDEF"/>
    <property type="match status" value="1"/>
</dbReference>
<dbReference type="PROSITE" id="PS50887">
    <property type="entry name" value="GGDEF"/>
    <property type="match status" value="1"/>
</dbReference>
<evidence type="ECO:0000313" key="5">
    <source>
        <dbReference type="EMBL" id="MFC4352597.1"/>
    </source>
</evidence>
<comment type="catalytic activity">
    <reaction evidence="2">
        <text>2 GTP = 3',3'-c-di-GMP + 2 diphosphate</text>
        <dbReference type="Rhea" id="RHEA:24898"/>
        <dbReference type="ChEBI" id="CHEBI:33019"/>
        <dbReference type="ChEBI" id="CHEBI:37565"/>
        <dbReference type="ChEBI" id="CHEBI:58805"/>
        <dbReference type="EC" id="2.7.7.65"/>
    </reaction>
</comment>
<protein>
    <recommendedName>
        <fullName evidence="1">diguanylate cyclase</fullName>
        <ecNumber evidence="1">2.7.7.65</ecNumber>
    </recommendedName>
</protein>
<evidence type="ECO:0000259" key="4">
    <source>
        <dbReference type="PROSITE" id="PS50887"/>
    </source>
</evidence>
<evidence type="ECO:0000256" key="2">
    <source>
        <dbReference type="ARBA" id="ARBA00034247"/>
    </source>
</evidence>
<dbReference type="PANTHER" id="PTHR45138">
    <property type="entry name" value="REGULATORY COMPONENTS OF SENSORY TRANSDUCTION SYSTEM"/>
    <property type="match status" value="1"/>
</dbReference>
<dbReference type="InterPro" id="IPR043128">
    <property type="entry name" value="Rev_trsase/Diguanyl_cyclase"/>
</dbReference>
<keyword evidence="6" id="KW-1185">Reference proteome</keyword>
<feature type="transmembrane region" description="Helical" evidence="3">
    <location>
        <begin position="47"/>
        <end position="66"/>
    </location>
</feature>
<dbReference type="NCBIfam" id="TIGR00254">
    <property type="entry name" value="GGDEF"/>
    <property type="match status" value="1"/>
</dbReference>
<dbReference type="InterPro" id="IPR000160">
    <property type="entry name" value="GGDEF_dom"/>
</dbReference>
<dbReference type="InterPro" id="IPR029787">
    <property type="entry name" value="Nucleotide_cyclase"/>
</dbReference>
<accession>A0ABV8UMU2</accession>
<keyword evidence="3" id="KW-1133">Transmembrane helix</keyword>
<dbReference type="SUPFAM" id="SSF55073">
    <property type="entry name" value="Nucleotide cyclase"/>
    <property type="match status" value="1"/>
</dbReference>
<evidence type="ECO:0000313" key="6">
    <source>
        <dbReference type="Proteomes" id="UP001595799"/>
    </source>
</evidence>
<evidence type="ECO:0000256" key="3">
    <source>
        <dbReference type="SAM" id="Phobius"/>
    </source>
</evidence>
<name>A0ABV8UMU2_9PROT</name>
<keyword evidence="3" id="KW-0812">Transmembrane</keyword>
<feature type="domain" description="GGDEF" evidence="4">
    <location>
        <begin position="123"/>
        <end position="255"/>
    </location>
</feature>
<dbReference type="PANTHER" id="PTHR45138:SF9">
    <property type="entry name" value="DIGUANYLATE CYCLASE DGCM-RELATED"/>
    <property type="match status" value="1"/>
</dbReference>
<keyword evidence="3" id="KW-0472">Membrane</keyword>
<sequence>MAGIFIILIAAVQLTTGYKFILAATTSVLVFPNLALLPHDVPLQYKLIINVYLLTGAILYATVSVARVKRLKQIAKLETAFAEQQEETERLARVDALTGLWNRRHFFELTKREIYRAGREGTLPGILLVLDIDHFKNINDSFGHACGDELLKHLARTWTGTLRESDILGRIGGEEFAIMLPATGILEGEQVAERIRQAAKGEAVCFNGFSCSATVSIGGVVIQQAETIDHALSRADRLLYEAKNSGRNCVKLQDDAPVSQG</sequence>
<comment type="caution">
    <text evidence="5">The sequence shown here is derived from an EMBL/GenBank/DDBJ whole genome shotgun (WGS) entry which is preliminary data.</text>
</comment>
<dbReference type="SMART" id="SM00267">
    <property type="entry name" value="GGDEF"/>
    <property type="match status" value="1"/>
</dbReference>
<dbReference type="EC" id="2.7.7.65" evidence="1"/>
<proteinExistence type="predicted"/>